<feature type="non-terminal residue" evidence="1">
    <location>
        <position position="99"/>
    </location>
</feature>
<keyword evidence="2" id="KW-1185">Reference proteome</keyword>
<evidence type="ECO:0000313" key="2">
    <source>
        <dbReference type="Proteomes" id="UP001233999"/>
    </source>
</evidence>
<dbReference type="AlphaFoldDB" id="A0AAD8EN89"/>
<accession>A0AAD8EN89</accession>
<sequence>VTTRDKGLDLPDYIWCTASEMAVMYHSQKRSIFLSHCSHIENAANFKTTFKSQHEKSQKELKYDDPQQRNMVKIKRHNDIVRYVTWNVRSIHEKEEELD</sequence>
<gene>
    <name evidence="1" type="ORF">L9F63_011968</name>
</gene>
<feature type="non-terminal residue" evidence="1">
    <location>
        <position position="1"/>
    </location>
</feature>
<dbReference type="EMBL" id="JASPKZ010001948">
    <property type="protein sequence ID" value="KAJ9597025.1"/>
    <property type="molecule type" value="Genomic_DNA"/>
</dbReference>
<reference evidence="1" key="2">
    <citation type="submission" date="2023-05" db="EMBL/GenBank/DDBJ databases">
        <authorList>
            <person name="Fouks B."/>
        </authorList>
    </citation>
    <scope>NUCLEOTIDE SEQUENCE</scope>
    <source>
        <strain evidence="1">Stay&amp;Tobe</strain>
        <tissue evidence="1">Testes</tissue>
    </source>
</reference>
<proteinExistence type="predicted"/>
<dbReference type="Proteomes" id="UP001233999">
    <property type="component" value="Unassembled WGS sequence"/>
</dbReference>
<name>A0AAD8EN89_DIPPU</name>
<organism evidence="1 2">
    <name type="scientific">Diploptera punctata</name>
    <name type="common">Pacific beetle cockroach</name>
    <dbReference type="NCBI Taxonomy" id="6984"/>
    <lineage>
        <taxon>Eukaryota</taxon>
        <taxon>Metazoa</taxon>
        <taxon>Ecdysozoa</taxon>
        <taxon>Arthropoda</taxon>
        <taxon>Hexapoda</taxon>
        <taxon>Insecta</taxon>
        <taxon>Pterygota</taxon>
        <taxon>Neoptera</taxon>
        <taxon>Polyneoptera</taxon>
        <taxon>Dictyoptera</taxon>
        <taxon>Blattodea</taxon>
        <taxon>Blaberoidea</taxon>
        <taxon>Blaberidae</taxon>
        <taxon>Diplopterinae</taxon>
        <taxon>Diploptera</taxon>
    </lineage>
</organism>
<comment type="caution">
    <text evidence="1">The sequence shown here is derived from an EMBL/GenBank/DDBJ whole genome shotgun (WGS) entry which is preliminary data.</text>
</comment>
<protein>
    <submittedName>
        <fullName evidence="1">Uncharacterized protein</fullName>
    </submittedName>
</protein>
<reference evidence="1" key="1">
    <citation type="journal article" date="2023" name="IScience">
        <title>Live-bearing cockroach genome reveals convergent evolutionary mechanisms linked to viviparity in insects and beyond.</title>
        <authorList>
            <person name="Fouks B."/>
            <person name="Harrison M.C."/>
            <person name="Mikhailova A.A."/>
            <person name="Marchal E."/>
            <person name="English S."/>
            <person name="Carruthers M."/>
            <person name="Jennings E.C."/>
            <person name="Chiamaka E.L."/>
            <person name="Frigard R.A."/>
            <person name="Pippel M."/>
            <person name="Attardo G.M."/>
            <person name="Benoit J.B."/>
            <person name="Bornberg-Bauer E."/>
            <person name="Tobe S.S."/>
        </authorList>
    </citation>
    <scope>NUCLEOTIDE SEQUENCE</scope>
    <source>
        <strain evidence="1">Stay&amp;Tobe</strain>
    </source>
</reference>
<evidence type="ECO:0000313" key="1">
    <source>
        <dbReference type="EMBL" id="KAJ9597025.1"/>
    </source>
</evidence>